<keyword evidence="2 7" id="KW-0436">Ligase</keyword>
<dbReference type="PANTHER" id="PTHR43326">
    <property type="entry name" value="METHIONYL-TRNA SYNTHETASE"/>
    <property type="match status" value="1"/>
</dbReference>
<comment type="function">
    <text evidence="1 7">Is required not only for elongation of protein synthesis but also for the initiation of all mRNA translation through initiator tRNA(fMet) aminoacylation.</text>
</comment>
<evidence type="ECO:0000256" key="2">
    <source>
        <dbReference type="ARBA" id="ARBA00022598"/>
    </source>
</evidence>
<dbReference type="InterPro" id="IPR041872">
    <property type="entry name" value="Anticodon_Met"/>
</dbReference>
<dbReference type="Pfam" id="PF19303">
    <property type="entry name" value="Anticodon_3"/>
    <property type="match status" value="1"/>
</dbReference>
<dbReference type="CDD" id="cd07957">
    <property type="entry name" value="Anticodon_Ia_Met"/>
    <property type="match status" value="1"/>
</dbReference>
<evidence type="ECO:0000256" key="7">
    <source>
        <dbReference type="HAMAP-Rule" id="MF_01228"/>
    </source>
</evidence>
<dbReference type="NCBIfam" id="TIGR00398">
    <property type="entry name" value="metG"/>
    <property type="match status" value="1"/>
</dbReference>
<evidence type="ECO:0000256" key="1">
    <source>
        <dbReference type="ARBA" id="ARBA00003314"/>
    </source>
</evidence>
<gene>
    <name evidence="7" type="primary">metG</name>
    <name evidence="10" type="ORF">SAMN02745775_104317</name>
</gene>
<dbReference type="RefSeq" id="WP_175533923.1">
    <property type="nucleotide sequence ID" value="NZ_FOSQ01000004.1"/>
</dbReference>
<dbReference type="EC" id="6.1.1.10" evidence="7"/>
<dbReference type="GO" id="GO:0006431">
    <property type="term" value="P:methionyl-tRNA aminoacylation"/>
    <property type="evidence" value="ECO:0007669"/>
    <property type="project" value="UniProtKB-UniRule"/>
</dbReference>
<keyword evidence="4 7" id="KW-0067">ATP-binding</keyword>
<keyword evidence="7" id="KW-0963">Cytoplasm</keyword>
<dbReference type="AlphaFoldDB" id="A0A1I4B098"/>
<dbReference type="CDD" id="cd00814">
    <property type="entry name" value="MetRS_core"/>
    <property type="match status" value="1"/>
</dbReference>
<dbReference type="STRING" id="1123062.SAMN02745775_104317"/>
<feature type="short sequence motif" description="'HIGH' region" evidence="7">
    <location>
        <begin position="12"/>
        <end position="22"/>
    </location>
</feature>
<comment type="catalytic activity">
    <reaction evidence="7">
        <text>tRNA(Met) + L-methionine + ATP = L-methionyl-tRNA(Met) + AMP + diphosphate</text>
        <dbReference type="Rhea" id="RHEA:13481"/>
        <dbReference type="Rhea" id="RHEA-COMP:9667"/>
        <dbReference type="Rhea" id="RHEA-COMP:9698"/>
        <dbReference type="ChEBI" id="CHEBI:30616"/>
        <dbReference type="ChEBI" id="CHEBI:33019"/>
        <dbReference type="ChEBI" id="CHEBI:57844"/>
        <dbReference type="ChEBI" id="CHEBI:78442"/>
        <dbReference type="ChEBI" id="CHEBI:78530"/>
        <dbReference type="ChEBI" id="CHEBI:456215"/>
        <dbReference type="EC" id="6.1.1.10"/>
    </reaction>
</comment>
<dbReference type="PANTHER" id="PTHR43326:SF1">
    <property type="entry name" value="METHIONINE--TRNA LIGASE, MITOCHONDRIAL"/>
    <property type="match status" value="1"/>
</dbReference>
<dbReference type="EMBL" id="FOSQ01000004">
    <property type="protein sequence ID" value="SFK61820.1"/>
    <property type="molecule type" value="Genomic_DNA"/>
</dbReference>
<dbReference type="SUPFAM" id="SSF47323">
    <property type="entry name" value="Anticodon-binding domain of a subclass of class I aminoacyl-tRNA synthetases"/>
    <property type="match status" value="1"/>
</dbReference>
<evidence type="ECO:0000313" key="11">
    <source>
        <dbReference type="Proteomes" id="UP000199473"/>
    </source>
</evidence>
<dbReference type="FunFam" id="2.170.220.10:FF:000002">
    <property type="entry name" value="Methionine--tRNA ligase"/>
    <property type="match status" value="1"/>
</dbReference>
<name>A0A1I4B098_9PROT</name>
<evidence type="ECO:0000259" key="9">
    <source>
        <dbReference type="Pfam" id="PF19303"/>
    </source>
</evidence>
<dbReference type="Pfam" id="PF09334">
    <property type="entry name" value="tRNA-synt_1g"/>
    <property type="match status" value="1"/>
</dbReference>
<evidence type="ECO:0000313" key="10">
    <source>
        <dbReference type="EMBL" id="SFK61820.1"/>
    </source>
</evidence>
<dbReference type="InterPro" id="IPR014758">
    <property type="entry name" value="Met-tRNA_synth"/>
</dbReference>
<dbReference type="HAMAP" id="MF_01228">
    <property type="entry name" value="Met_tRNA_synth_type2"/>
    <property type="match status" value="1"/>
</dbReference>
<proteinExistence type="inferred from homology"/>
<comment type="similarity">
    <text evidence="7">Belongs to the class-I aminoacyl-tRNA synthetase family. MetG type 2B subfamily.</text>
</comment>
<dbReference type="Gene3D" id="2.170.220.10">
    <property type="match status" value="1"/>
</dbReference>
<comment type="subunit">
    <text evidence="7">Monomer.</text>
</comment>
<feature type="domain" description="Methionyl/Leucyl tRNA synthetase" evidence="8">
    <location>
        <begin position="6"/>
        <end position="362"/>
    </location>
</feature>
<dbReference type="InterPro" id="IPR023457">
    <property type="entry name" value="Met-tRNA_synth_2"/>
</dbReference>
<dbReference type="InterPro" id="IPR033911">
    <property type="entry name" value="MetRS_core"/>
</dbReference>
<sequence>MTSTSYITTPIYYVNDKPHIGHAYSTLAADVLARWRRMQGKDVFFLTGTDEHGQKVEKAAADAGMDPQAFTDQVSGTFRALAQDMGYSITDFIRTTEPRHKRACQVLWEKLAANGEIYLGHYEGWYAVRDEAFYGPDELTERDGVKYAPSGAPVEWVREPSYFFRLSAWQDRLLAFYEANPDFILPSSRRNEVIAFVKSGLGDLSISRTSFTWGVKVPGDEAHVMYVWLDALTNYITAAGYPDDPEAFAKWWPAELHIVGKDILRFHAIYWPAFLMAAGIAPPKRVFAHGWWTVEGQKISKSLGNAIDPRGLVEEFGLDAVRYFLLREVPFGQDGDFSRAALVNRLNGELANALGNLANRTLSLIQRNCGGKLPAPVLFAEPKPDQGVSGLAATWWQDDWEFLSEGGHGDVPANGHLPASEAWLVKQVAALLDEQKFDAALSLIFATIREANGYITRQQPWKLKKDGFDDRAEQVLRRLHDVLRTVATILQPFMPDTMAKLLAQLGVPEAARGLEHLAEPLPAGLALPPPEPLFKKVEAAA</sequence>
<evidence type="ECO:0000256" key="5">
    <source>
        <dbReference type="ARBA" id="ARBA00022917"/>
    </source>
</evidence>
<keyword evidence="3 7" id="KW-0547">Nucleotide-binding</keyword>
<keyword evidence="5 7" id="KW-0648">Protein biosynthesis</keyword>
<dbReference type="InterPro" id="IPR015413">
    <property type="entry name" value="Methionyl/Leucyl_tRNA_Synth"/>
</dbReference>
<dbReference type="GO" id="GO:0005524">
    <property type="term" value="F:ATP binding"/>
    <property type="evidence" value="ECO:0007669"/>
    <property type="project" value="UniProtKB-UniRule"/>
</dbReference>
<dbReference type="GO" id="GO:0004825">
    <property type="term" value="F:methionine-tRNA ligase activity"/>
    <property type="evidence" value="ECO:0007669"/>
    <property type="project" value="UniProtKB-UniRule"/>
</dbReference>
<dbReference type="GO" id="GO:0005737">
    <property type="term" value="C:cytoplasm"/>
    <property type="evidence" value="ECO:0007669"/>
    <property type="project" value="UniProtKB-SubCell"/>
</dbReference>
<feature type="short sequence motif" description="'KMSKS' region" evidence="7">
    <location>
        <begin position="298"/>
        <end position="302"/>
    </location>
</feature>
<evidence type="ECO:0000256" key="6">
    <source>
        <dbReference type="ARBA" id="ARBA00023146"/>
    </source>
</evidence>
<dbReference type="Gene3D" id="1.10.730.10">
    <property type="entry name" value="Isoleucyl-tRNA Synthetase, Domain 1"/>
    <property type="match status" value="1"/>
</dbReference>
<evidence type="ECO:0000259" key="8">
    <source>
        <dbReference type="Pfam" id="PF09334"/>
    </source>
</evidence>
<accession>A0A1I4B098</accession>
<comment type="subcellular location">
    <subcellularLocation>
        <location evidence="7">Cytoplasm</location>
    </subcellularLocation>
</comment>
<dbReference type="InterPro" id="IPR009080">
    <property type="entry name" value="tRNAsynth_Ia_anticodon-bd"/>
</dbReference>
<evidence type="ECO:0000256" key="3">
    <source>
        <dbReference type="ARBA" id="ARBA00022741"/>
    </source>
</evidence>
<feature type="domain" description="Methionyl-tRNA synthetase anticodon-binding" evidence="9">
    <location>
        <begin position="426"/>
        <end position="539"/>
    </location>
</feature>
<evidence type="ECO:0000256" key="4">
    <source>
        <dbReference type="ARBA" id="ARBA00022840"/>
    </source>
</evidence>
<organism evidence="10 11">
    <name type="scientific">Falsiroseomonas stagni DSM 19981</name>
    <dbReference type="NCBI Taxonomy" id="1123062"/>
    <lineage>
        <taxon>Bacteria</taxon>
        <taxon>Pseudomonadati</taxon>
        <taxon>Pseudomonadota</taxon>
        <taxon>Alphaproteobacteria</taxon>
        <taxon>Acetobacterales</taxon>
        <taxon>Roseomonadaceae</taxon>
        <taxon>Falsiroseomonas</taxon>
    </lineage>
</organism>
<reference evidence="10 11" key="1">
    <citation type="submission" date="2016-10" db="EMBL/GenBank/DDBJ databases">
        <authorList>
            <person name="de Groot N.N."/>
        </authorList>
    </citation>
    <scope>NUCLEOTIDE SEQUENCE [LARGE SCALE GENOMIC DNA]</scope>
    <source>
        <strain evidence="10 11">DSM 19981</strain>
    </source>
</reference>
<keyword evidence="6 7" id="KW-0030">Aminoacyl-tRNA synthetase</keyword>
<dbReference type="PRINTS" id="PR01041">
    <property type="entry name" value="TRNASYNTHMET"/>
</dbReference>
<dbReference type="SUPFAM" id="SSF52374">
    <property type="entry name" value="Nucleotidylyl transferase"/>
    <property type="match status" value="1"/>
</dbReference>
<dbReference type="Gene3D" id="3.40.50.620">
    <property type="entry name" value="HUPs"/>
    <property type="match status" value="1"/>
</dbReference>
<dbReference type="Proteomes" id="UP000199473">
    <property type="component" value="Unassembled WGS sequence"/>
</dbReference>
<protein>
    <recommendedName>
        <fullName evidence="7">Methionine--tRNA ligase</fullName>
        <ecNumber evidence="7">6.1.1.10</ecNumber>
    </recommendedName>
    <alternativeName>
        <fullName evidence="7">Methionyl-tRNA synthetase</fullName>
        <shortName evidence="7">MetRS</shortName>
    </alternativeName>
</protein>
<dbReference type="InterPro" id="IPR014729">
    <property type="entry name" value="Rossmann-like_a/b/a_fold"/>
</dbReference>
<keyword evidence="11" id="KW-1185">Reference proteome</keyword>
<comment type="caution">
    <text evidence="7">Lacks conserved residue(s) required for the propagation of feature annotation.</text>
</comment>